<keyword evidence="7" id="KW-1185">Reference proteome</keyword>
<dbReference type="RefSeq" id="WP_004289627.1">
    <property type="nucleotide sequence ID" value="NZ_CABKNQ010000019.1"/>
</dbReference>
<keyword evidence="1" id="KW-1133">Transmembrane helix</keyword>
<dbReference type="OrthoDB" id="1011751at2"/>
<keyword evidence="1" id="KW-0472">Membrane</keyword>
<dbReference type="STRING" id="483216.BACEGG_01328"/>
<sequence>MNRLVWKLLRQHISVGQLTGFFLANLFGMMIVLLSIQFYQDVLPIFTQGDSFMKKEYIIATKKISTLGSLTGKSNTFSPKDIEEMKEQPFTENVGVFTPSLFKVSAGLGMQKAGIHLSTEMFFESVPDEYVDVNLDKWLFDKETRVIPIIIPRNYLNLYNFGFAQSRSLPKLSEGLISMIQMDITLRGNGRVEQFKGQIAGFSNRLNTILVPQTFMDWANTSFAPGKVAHPSRLIVEVKNPTDTAISDYFRQKHYETEGDSLDAGKTTYFLRLITGIVMGVGLFISILSFYILMLSIFLLLQKNTVKLENLLLIGYTPKQIAFPYNILTVSLNLLVLTLSVGGVTWLHSYYTEIISTLFPQIETGTLLPCWIVGCTLFLAVSLLNIILIHRKIASIWKGKQTYRY</sequence>
<dbReference type="EMBL" id="VVZX01000019">
    <property type="protein sequence ID" value="KAA5272643.1"/>
    <property type="molecule type" value="Genomic_DNA"/>
</dbReference>
<dbReference type="Proteomes" id="UP000291917">
    <property type="component" value="Unassembled WGS sequence"/>
</dbReference>
<dbReference type="EMBL" id="UFSX01000001">
    <property type="protein sequence ID" value="SUV28529.1"/>
    <property type="molecule type" value="Genomic_DNA"/>
</dbReference>
<feature type="transmembrane region" description="Helical" evidence="1">
    <location>
        <begin position="21"/>
        <end position="39"/>
    </location>
</feature>
<dbReference type="EMBL" id="RCXL01000020">
    <property type="protein sequence ID" value="RYT71912.1"/>
    <property type="molecule type" value="Genomic_DNA"/>
</dbReference>
<feature type="transmembrane region" description="Helical" evidence="1">
    <location>
        <begin position="269"/>
        <end position="301"/>
    </location>
</feature>
<evidence type="ECO:0000313" key="4">
    <source>
        <dbReference type="EMBL" id="SUV28529.1"/>
    </source>
</evidence>
<evidence type="ECO:0000313" key="6">
    <source>
        <dbReference type="Proteomes" id="UP000291917"/>
    </source>
</evidence>
<dbReference type="GeneID" id="93070421"/>
<reference evidence="4 5" key="1">
    <citation type="submission" date="2018-06" db="EMBL/GenBank/DDBJ databases">
        <authorList>
            <consortium name="Pathogen Informatics"/>
            <person name="Doyle S."/>
        </authorList>
    </citation>
    <scope>NUCLEOTIDE SEQUENCE [LARGE SCALE GENOMIC DNA]</scope>
    <source>
        <strain evidence="4 5">NCTC11155</strain>
    </source>
</reference>
<evidence type="ECO:0000313" key="2">
    <source>
        <dbReference type="EMBL" id="KAA5272643.1"/>
    </source>
</evidence>
<gene>
    <name evidence="3" type="ORF">EAJ03_13015</name>
    <name evidence="2" type="ORF">F2Z23_13605</name>
    <name evidence="4" type="ORF">NCTC11155_00479</name>
</gene>
<evidence type="ECO:0000256" key="1">
    <source>
        <dbReference type="SAM" id="Phobius"/>
    </source>
</evidence>
<dbReference type="AlphaFoldDB" id="A0A380YI45"/>
<dbReference type="Proteomes" id="UP000254424">
    <property type="component" value="Unassembled WGS sequence"/>
</dbReference>
<accession>A0A380YI45</accession>
<feature type="transmembrane region" description="Helical" evidence="1">
    <location>
        <begin position="366"/>
        <end position="388"/>
    </location>
</feature>
<reference evidence="2 7" key="2">
    <citation type="journal article" date="2019" name="Nat. Med.">
        <title>A library of human gut bacterial isolates paired with longitudinal multiomics data enables mechanistic microbiome research.</title>
        <authorList>
            <person name="Poyet M."/>
            <person name="Groussin M."/>
            <person name="Gibbons S.M."/>
            <person name="Avila-Pacheco J."/>
            <person name="Jiang X."/>
            <person name="Kearney S.M."/>
            <person name="Perrotta A.R."/>
            <person name="Berdy B."/>
            <person name="Zhao S."/>
            <person name="Lieberman T.D."/>
            <person name="Swanson P.K."/>
            <person name="Smith M."/>
            <person name="Roesemann S."/>
            <person name="Alexander J.E."/>
            <person name="Rich S.A."/>
            <person name="Livny J."/>
            <person name="Vlamakis H."/>
            <person name="Clish C."/>
            <person name="Bullock K."/>
            <person name="Deik A."/>
            <person name="Scott J."/>
            <person name="Pierce K.A."/>
            <person name="Xavier R.J."/>
            <person name="Alm E.J."/>
        </authorList>
    </citation>
    <scope>NUCLEOTIDE SEQUENCE [LARGE SCALE GENOMIC DNA]</scope>
    <source>
        <strain evidence="2 7">BIOML-A1</strain>
    </source>
</reference>
<proteinExistence type="predicted"/>
<evidence type="ECO:0000313" key="7">
    <source>
        <dbReference type="Proteomes" id="UP000335496"/>
    </source>
</evidence>
<evidence type="ECO:0000313" key="3">
    <source>
        <dbReference type="EMBL" id="RYT71912.1"/>
    </source>
</evidence>
<keyword evidence="1" id="KW-0812">Transmembrane</keyword>
<feature type="transmembrane region" description="Helical" evidence="1">
    <location>
        <begin position="322"/>
        <end position="346"/>
    </location>
</feature>
<evidence type="ECO:0000313" key="5">
    <source>
        <dbReference type="Proteomes" id="UP000254424"/>
    </source>
</evidence>
<dbReference type="Proteomes" id="UP000335496">
    <property type="component" value="Unassembled WGS sequence"/>
</dbReference>
<name>A0A380YI45_9BACE</name>
<protein>
    <submittedName>
        <fullName evidence="2">ABC transporter permease</fullName>
    </submittedName>
    <submittedName>
        <fullName evidence="4">Predicted permease</fullName>
    </submittedName>
</protein>
<organism evidence="4 5">
    <name type="scientific">Bacteroides eggerthii</name>
    <dbReference type="NCBI Taxonomy" id="28111"/>
    <lineage>
        <taxon>Bacteria</taxon>
        <taxon>Pseudomonadati</taxon>
        <taxon>Bacteroidota</taxon>
        <taxon>Bacteroidia</taxon>
        <taxon>Bacteroidales</taxon>
        <taxon>Bacteroidaceae</taxon>
        <taxon>Bacteroides</taxon>
    </lineage>
</organism>
<reference evidence="3 6" key="3">
    <citation type="journal article" date="2019" name="Science, e1252229">
        <title>Invertible promoters mediate bacterial phase variation, antibiotic resistance, and host adaptation in the gut.</title>
        <authorList>
            <person name="Jiang X."/>
            <person name="Hall A.B."/>
            <person name="Arthur T.D."/>
            <person name="Plichta D.R."/>
            <person name="Covington C.T."/>
            <person name="Poyet M."/>
            <person name="Crothers J."/>
            <person name="Moses P.L."/>
            <person name="Tolonen A.C."/>
            <person name="Vlamakis H."/>
            <person name="Alm E.J."/>
            <person name="Xavier R.J."/>
        </authorList>
    </citation>
    <scope>NUCLEOTIDE SEQUENCE [LARGE SCALE GENOMIC DNA]</scope>
    <source>
        <strain evidence="6">bj_0095</strain>
        <strain evidence="3">Bj_0095</strain>
    </source>
</reference>